<protein>
    <submittedName>
        <fullName evidence="2">Uncharacterized protein</fullName>
    </submittedName>
</protein>
<evidence type="ECO:0000313" key="3">
    <source>
        <dbReference type="Proteomes" id="UP001202134"/>
    </source>
</evidence>
<reference evidence="2 3" key="1">
    <citation type="submission" date="2022-01" db="EMBL/GenBank/DDBJ databases">
        <title>Whole genome-based taxonomy of the Shewanellaceae.</title>
        <authorList>
            <person name="Martin-Rodriguez A.J."/>
        </authorList>
    </citation>
    <scope>NUCLEOTIDE SEQUENCE [LARGE SCALE GENOMIC DNA]</scope>
    <source>
        <strain evidence="2 3">DSM 24955</strain>
    </source>
</reference>
<feature type="signal peptide" evidence="1">
    <location>
        <begin position="1"/>
        <end position="19"/>
    </location>
</feature>
<comment type="caution">
    <text evidence="2">The sequence shown here is derived from an EMBL/GenBank/DDBJ whole genome shotgun (WGS) entry which is preliminary data.</text>
</comment>
<keyword evidence="3" id="KW-1185">Reference proteome</keyword>
<proteinExistence type="predicted"/>
<sequence length="134" mass="14795">MKKVFIISMLAILSFGASASPSTQKPVVIQIQDSFTQINSALSCSIVYAHTPMTSQADYYKGVVYERYSALVEQLVLSGQSEEGARQTAIEKIVMQTQTIEQQINDTKSGGKTELKQLLQQTAKKNDCVHYANN</sequence>
<evidence type="ECO:0000313" key="2">
    <source>
        <dbReference type="EMBL" id="MCL1044982.1"/>
    </source>
</evidence>
<feature type="chain" id="PRO_5045995256" evidence="1">
    <location>
        <begin position="20"/>
        <end position="134"/>
    </location>
</feature>
<dbReference type="EMBL" id="JAKIKU010000003">
    <property type="protein sequence ID" value="MCL1044982.1"/>
    <property type="molecule type" value="Genomic_DNA"/>
</dbReference>
<evidence type="ECO:0000256" key="1">
    <source>
        <dbReference type="SAM" id="SignalP"/>
    </source>
</evidence>
<dbReference type="RefSeq" id="WP_248955197.1">
    <property type="nucleotide sequence ID" value="NZ_JAKIKU010000003.1"/>
</dbReference>
<gene>
    <name evidence="2" type="ORF">L2737_06515</name>
</gene>
<keyword evidence="1" id="KW-0732">Signal</keyword>
<accession>A0ABT0KMB3</accession>
<name>A0ABT0KMB3_9GAMM</name>
<organism evidence="2 3">
    <name type="scientific">Shewanella electrodiphila</name>
    <dbReference type="NCBI Taxonomy" id="934143"/>
    <lineage>
        <taxon>Bacteria</taxon>
        <taxon>Pseudomonadati</taxon>
        <taxon>Pseudomonadota</taxon>
        <taxon>Gammaproteobacteria</taxon>
        <taxon>Alteromonadales</taxon>
        <taxon>Shewanellaceae</taxon>
        <taxon>Shewanella</taxon>
    </lineage>
</organism>
<dbReference type="Proteomes" id="UP001202134">
    <property type="component" value="Unassembled WGS sequence"/>
</dbReference>